<evidence type="ECO:0000313" key="4">
    <source>
        <dbReference type="Proteomes" id="UP001239445"/>
    </source>
</evidence>
<sequence length="264" mass="29005">MNPHTAAAIAQIVFYVPAVPVALYLCIRNWKYGPRMAWYPAVPFTLIRLAGGILTIVEEQNQGNIGIIIATIVLLNIGLIPLITTFSAIVRLILQDNFKNERWVPKFLRLVRWNIIAAIALLSTAGGFSGQTGTSSTGSTLSIVAYVQFAAVLVALAALCLVLYFGKRDRIRAGDETYLKYLLLAIIPLFVRTAYGLVAVFEVRAHGILNTIWSSLFGSAVLFALMALLPEYIALVLYFRLGFYRMQTCKRDAVSEAPKSSDGA</sequence>
<feature type="transmembrane region" description="Helical" evidence="1">
    <location>
        <begin position="178"/>
        <end position="201"/>
    </location>
</feature>
<feature type="transmembrane region" description="Helical" evidence="1">
    <location>
        <begin position="143"/>
        <end position="166"/>
    </location>
</feature>
<keyword evidence="1" id="KW-1133">Transmembrane helix</keyword>
<feature type="transmembrane region" description="Helical" evidence="1">
    <location>
        <begin position="63"/>
        <end position="90"/>
    </location>
</feature>
<protein>
    <recommendedName>
        <fullName evidence="2">DUF7702 domain-containing protein</fullName>
    </recommendedName>
</protein>
<evidence type="ECO:0000313" key="3">
    <source>
        <dbReference type="EMBL" id="KAK1753230.1"/>
    </source>
</evidence>
<feature type="transmembrane region" description="Helical" evidence="1">
    <location>
        <begin position="37"/>
        <end position="57"/>
    </location>
</feature>
<comment type="caution">
    <text evidence="3">The sequence shown here is derived from an EMBL/GenBank/DDBJ whole genome shotgun (WGS) entry which is preliminary data.</text>
</comment>
<dbReference type="EMBL" id="MU839838">
    <property type="protein sequence ID" value="KAK1753230.1"/>
    <property type="molecule type" value="Genomic_DNA"/>
</dbReference>
<dbReference type="AlphaFoldDB" id="A0AAJ0B7Q2"/>
<accession>A0AAJ0B7Q2</accession>
<dbReference type="Pfam" id="PF24800">
    <property type="entry name" value="DUF7702"/>
    <property type="match status" value="1"/>
</dbReference>
<proteinExistence type="predicted"/>
<dbReference type="Proteomes" id="UP001239445">
    <property type="component" value="Unassembled WGS sequence"/>
</dbReference>
<reference evidence="3" key="1">
    <citation type="submission" date="2023-06" db="EMBL/GenBank/DDBJ databases">
        <title>Genome-scale phylogeny and comparative genomics of the fungal order Sordariales.</title>
        <authorList>
            <consortium name="Lawrence Berkeley National Laboratory"/>
            <person name="Hensen N."/>
            <person name="Bonometti L."/>
            <person name="Westerberg I."/>
            <person name="Brannstrom I.O."/>
            <person name="Guillou S."/>
            <person name="Cros-Aarteil S."/>
            <person name="Calhoun S."/>
            <person name="Haridas S."/>
            <person name="Kuo A."/>
            <person name="Mondo S."/>
            <person name="Pangilinan J."/>
            <person name="Riley R."/>
            <person name="Labutti K."/>
            <person name="Andreopoulos B."/>
            <person name="Lipzen A."/>
            <person name="Chen C."/>
            <person name="Yanf M."/>
            <person name="Daum C."/>
            <person name="Ng V."/>
            <person name="Clum A."/>
            <person name="Steindorff A."/>
            <person name="Ohm R."/>
            <person name="Martin F."/>
            <person name="Silar P."/>
            <person name="Natvig D."/>
            <person name="Lalanne C."/>
            <person name="Gautier V."/>
            <person name="Ament-Velasquez S.L."/>
            <person name="Kruys A."/>
            <person name="Hutchinson M.I."/>
            <person name="Powell A.J."/>
            <person name="Barry K."/>
            <person name="Miller A.N."/>
            <person name="Grigoriev I.V."/>
            <person name="Debuchy R."/>
            <person name="Gladieux P."/>
            <person name="Thoren M.H."/>
            <person name="Johannesson H."/>
        </authorList>
    </citation>
    <scope>NUCLEOTIDE SEQUENCE</scope>
    <source>
        <strain evidence="3">PSN4</strain>
    </source>
</reference>
<dbReference type="PANTHER" id="PTHR42109">
    <property type="entry name" value="UNPLACED GENOMIC SCAFFOLD UM_SCAF_CONTIG_1.265, WHOLE GENOME SHOTGUN SEQUENCE"/>
    <property type="match status" value="1"/>
</dbReference>
<keyword evidence="1" id="KW-0472">Membrane</keyword>
<name>A0AAJ0B7Q2_9PEZI</name>
<gene>
    <name evidence="3" type="ORF">QBC47DRAFT_388038</name>
</gene>
<feature type="domain" description="DUF7702" evidence="2">
    <location>
        <begin position="4"/>
        <end position="244"/>
    </location>
</feature>
<keyword evidence="4" id="KW-1185">Reference proteome</keyword>
<dbReference type="InterPro" id="IPR056119">
    <property type="entry name" value="DUF7702"/>
</dbReference>
<organism evidence="3 4">
    <name type="scientific">Echria macrotheca</name>
    <dbReference type="NCBI Taxonomy" id="438768"/>
    <lineage>
        <taxon>Eukaryota</taxon>
        <taxon>Fungi</taxon>
        <taxon>Dikarya</taxon>
        <taxon>Ascomycota</taxon>
        <taxon>Pezizomycotina</taxon>
        <taxon>Sordariomycetes</taxon>
        <taxon>Sordariomycetidae</taxon>
        <taxon>Sordariales</taxon>
        <taxon>Schizotheciaceae</taxon>
        <taxon>Echria</taxon>
    </lineage>
</organism>
<feature type="transmembrane region" description="Helical" evidence="1">
    <location>
        <begin position="221"/>
        <end position="241"/>
    </location>
</feature>
<feature type="transmembrane region" description="Helical" evidence="1">
    <location>
        <begin position="111"/>
        <end position="131"/>
    </location>
</feature>
<dbReference type="PANTHER" id="PTHR42109:SF2">
    <property type="entry name" value="INTEGRAL MEMBRANE PROTEIN"/>
    <property type="match status" value="1"/>
</dbReference>
<evidence type="ECO:0000259" key="2">
    <source>
        <dbReference type="Pfam" id="PF24800"/>
    </source>
</evidence>
<keyword evidence="1" id="KW-0812">Transmembrane</keyword>
<evidence type="ECO:0000256" key="1">
    <source>
        <dbReference type="SAM" id="Phobius"/>
    </source>
</evidence>
<feature type="transmembrane region" description="Helical" evidence="1">
    <location>
        <begin position="6"/>
        <end position="25"/>
    </location>
</feature>